<dbReference type="CDD" id="cd09917">
    <property type="entry name" value="F-box_SF"/>
    <property type="match status" value="1"/>
</dbReference>
<dbReference type="InterPro" id="IPR001810">
    <property type="entry name" value="F-box_dom"/>
</dbReference>
<evidence type="ECO:0000256" key="1">
    <source>
        <dbReference type="SAM" id="MobiDB-lite"/>
    </source>
</evidence>
<dbReference type="InterPro" id="IPR036047">
    <property type="entry name" value="F-box-like_dom_sf"/>
</dbReference>
<evidence type="ECO:0000259" key="2">
    <source>
        <dbReference type="PROSITE" id="PS50181"/>
    </source>
</evidence>
<dbReference type="AlphaFoldDB" id="A0A0E0R9Z8"/>
<protein>
    <recommendedName>
        <fullName evidence="2">F-box domain-containing protein</fullName>
    </recommendedName>
</protein>
<evidence type="ECO:0000313" key="3">
    <source>
        <dbReference type="EnsemblPlants" id="ORUFI11G18790.1"/>
    </source>
</evidence>
<dbReference type="Pfam" id="PF12937">
    <property type="entry name" value="F-box-like"/>
    <property type="match status" value="1"/>
</dbReference>
<dbReference type="InterPro" id="IPR005174">
    <property type="entry name" value="KIB1-4_b-propeller"/>
</dbReference>
<feature type="domain" description="F-box" evidence="2">
    <location>
        <begin position="22"/>
        <end position="71"/>
    </location>
</feature>
<organism evidence="3 4">
    <name type="scientific">Oryza rufipogon</name>
    <name type="common">Brownbeard rice</name>
    <name type="synonym">Asian wild rice</name>
    <dbReference type="NCBI Taxonomy" id="4529"/>
    <lineage>
        <taxon>Eukaryota</taxon>
        <taxon>Viridiplantae</taxon>
        <taxon>Streptophyta</taxon>
        <taxon>Embryophyta</taxon>
        <taxon>Tracheophyta</taxon>
        <taxon>Spermatophyta</taxon>
        <taxon>Magnoliopsida</taxon>
        <taxon>Liliopsida</taxon>
        <taxon>Poales</taxon>
        <taxon>Poaceae</taxon>
        <taxon>BOP clade</taxon>
        <taxon>Oryzoideae</taxon>
        <taxon>Oryzeae</taxon>
        <taxon>Oryzinae</taxon>
        <taxon>Oryza</taxon>
    </lineage>
</organism>
<proteinExistence type="predicted"/>
<reference evidence="3" key="2">
    <citation type="submission" date="2015-06" db="UniProtKB">
        <authorList>
            <consortium name="EnsemblPlants"/>
        </authorList>
    </citation>
    <scope>IDENTIFICATION</scope>
</reference>
<evidence type="ECO:0000313" key="4">
    <source>
        <dbReference type="Proteomes" id="UP000008022"/>
    </source>
</evidence>
<dbReference type="Proteomes" id="UP000008022">
    <property type="component" value="Unassembled WGS sequence"/>
</dbReference>
<dbReference type="STRING" id="4529.A0A0E0R9Z8"/>
<keyword evidence="4" id="KW-1185">Reference proteome</keyword>
<feature type="compositionally biased region" description="Acidic residues" evidence="1">
    <location>
        <begin position="295"/>
        <end position="308"/>
    </location>
</feature>
<dbReference type="PANTHER" id="PTHR44586:SF6">
    <property type="entry name" value="OS11G0579600 PROTEIN"/>
    <property type="match status" value="1"/>
</dbReference>
<dbReference type="Gramene" id="ORUFI11G18790.1">
    <property type="protein sequence ID" value="ORUFI11G18790.1"/>
    <property type="gene ID" value="ORUFI11G18790"/>
</dbReference>
<dbReference type="EnsemblPlants" id="ORUFI11G18790.1">
    <property type="protein sequence ID" value="ORUFI11G18790.1"/>
    <property type="gene ID" value="ORUFI11G18790"/>
</dbReference>
<reference evidence="4" key="1">
    <citation type="submission" date="2013-06" db="EMBL/GenBank/DDBJ databases">
        <authorList>
            <person name="Zhao Q."/>
        </authorList>
    </citation>
    <scope>NUCLEOTIDE SEQUENCE</scope>
    <source>
        <strain evidence="4">cv. W1943</strain>
    </source>
</reference>
<feature type="region of interest" description="Disordered" evidence="1">
    <location>
        <begin position="279"/>
        <end position="311"/>
    </location>
</feature>
<dbReference type="PANTHER" id="PTHR44586">
    <property type="entry name" value="F-BOX DOMAIN CONTAINING PROTEIN, EXPRESSED"/>
    <property type="match status" value="1"/>
</dbReference>
<sequence>MGCTISKVFPSFAEKFLKEAKAGNSPELPQDVLMEIFALLEVPDLVRAGSVCSSWRASYISLCKLGGYRQAQTPCLLYTSESAGENVACLYSLAEKRAYKLTMPDPPIRSRLLRKYIFKKAFLSSDPSMGDYFVALIHYPLAQLSFARAGSDKWTWLPPHTDFMDCLFEDGLLYALNSAGEVHAFDLSAPTVTQKVVLEDVKAYIEENMYFARAPSGDLLQIWRSLATNRDDYYVDQTDGDDSEHGSDHKNWIDDYVDQTDGDVLQFELDKYEDDLEHASEHENWRAGDGLKPESDEDEDEDDLEPEPNTDSLVVNTNMIKVFKVDFSAKMLVDINSLGNSVLFLGYNQTLCLNADVYPQLKPNHIYFTEDDSLYLFRCKKNRRDTGVLDLENDTIEPIVSPELWSNWPVLIWLIPNPRKMISASHN</sequence>
<dbReference type="OMA" id="ITSSCDC"/>
<dbReference type="Gene3D" id="1.20.1280.50">
    <property type="match status" value="1"/>
</dbReference>
<accession>A0A0E0R9Z8</accession>
<name>A0A0E0R9Z8_ORYRU</name>
<dbReference type="PROSITE" id="PS50181">
    <property type="entry name" value="FBOX"/>
    <property type="match status" value="1"/>
</dbReference>
<feature type="compositionally biased region" description="Basic and acidic residues" evidence="1">
    <location>
        <begin position="279"/>
        <end position="294"/>
    </location>
</feature>
<dbReference type="HOGENOM" id="CLU_019286_13_1_1"/>
<dbReference type="Pfam" id="PF03478">
    <property type="entry name" value="Beta-prop_KIB1-4"/>
    <property type="match status" value="1"/>
</dbReference>
<dbReference type="SUPFAM" id="SSF81383">
    <property type="entry name" value="F-box domain"/>
    <property type="match status" value="1"/>
</dbReference>